<feature type="disulfide bond" evidence="11">
    <location>
        <begin position="836"/>
        <end position="848"/>
    </location>
</feature>
<feature type="disulfide bond" evidence="11">
    <location>
        <begin position="808"/>
        <end position="817"/>
    </location>
</feature>
<feature type="disulfide bond" evidence="11">
    <location>
        <begin position="763"/>
        <end position="772"/>
    </location>
</feature>
<keyword evidence="4" id="KW-0732">Signal</keyword>
<keyword evidence="18" id="KW-1185">Reference proteome</keyword>
<evidence type="ECO:0000256" key="6">
    <source>
        <dbReference type="ARBA" id="ARBA00022869"/>
    </source>
</evidence>
<evidence type="ECO:0000256" key="13">
    <source>
        <dbReference type="SAM" id="MobiDB-lite"/>
    </source>
</evidence>
<keyword evidence="5" id="KW-0677">Repeat</keyword>
<dbReference type="PROSITE" id="PS50027">
    <property type="entry name" value="EGF_LAM_2"/>
    <property type="match status" value="10"/>
</dbReference>
<evidence type="ECO:0000256" key="7">
    <source>
        <dbReference type="ARBA" id="ARBA00023054"/>
    </source>
</evidence>
<keyword evidence="8 11" id="KW-1015">Disulfide bond</keyword>
<evidence type="ECO:0000259" key="15">
    <source>
        <dbReference type="PROSITE" id="PS50027"/>
    </source>
</evidence>
<dbReference type="SUPFAM" id="SSF49899">
    <property type="entry name" value="Concanavalin A-like lectins/glucanases"/>
    <property type="match status" value="1"/>
</dbReference>
<dbReference type="EMBL" id="JACVVK020000063">
    <property type="protein sequence ID" value="KAK7496947.1"/>
    <property type="molecule type" value="Genomic_DNA"/>
</dbReference>
<dbReference type="CDD" id="cd00055">
    <property type="entry name" value="EGF_Lam"/>
    <property type="match status" value="14"/>
</dbReference>
<evidence type="ECO:0000256" key="9">
    <source>
        <dbReference type="ARBA" id="ARBA00023180"/>
    </source>
</evidence>
<dbReference type="Gene3D" id="2.60.120.200">
    <property type="match status" value="1"/>
</dbReference>
<dbReference type="PANTHER" id="PTHR10574:SF442">
    <property type="entry name" value="LAMININ-LIKE PROTEIN EPI-1"/>
    <property type="match status" value="1"/>
</dbReference>
<proteinExistence type="predicted"/>
<dbReference type="PROSITE" id="PS50025">
    <property type="entry name" value="LAM_G_DOMAIN"/>
    <property type="match status" value="1"/>
</dbReference>
<evidence type="ECO:0000256" key="5">
    <source>
        <dbReference type="ARBA" id="ARBA00022737"/>
    </source>
</evidence>
<feature type="domain" description="Laminin EGF-like" evidence="15">
    <location>
        <begin position="742"/>
        <end position="789"/>
    </location>
</feature>
<protein>
    <submittedName>
        <fullName evidence="17">Uncharacterized protein</fullName>
    </submittedName>
</protein>
<feature type="disulfide bond" evidence="11">
    <location>
        <begin position="1362"/>
        <end position="1371"/>
    </location>
</feature>
<dbReference type="GO" id="GO:0005604">
    <property type="term" value="C:basement membrane"/>
    <property type="evidence" value="ECO:0007669"/>
    <property type="project" value="UniProtKB-SubCell"/>
</dbReference>
<dbReference type="SMART" id="SM00180">
    <property type="entry name" value="EGF_Lam"/>
    <property type="match status" value="14"/>
</dbReference>
<name>A0ABD0LDA6_9CAEN</name>
<evidence type="ECO:0000313" key="17">
    <source>
        <dbReference type="EMBL" id="KAK7496947.1"/>
    </source>
</evidence>
<feature type="domain" description="Laminin EGF-like" evidence="15">
    <location>
        <begin position="884"/>
        <end position="934"/>
    </location>
</feature>
<dbReference type="PROSITE" id="PS01248">
    <property type="entry name" value="EGF_LAM_1"/>
    <property type="match status" value="8"/>
</dbReference>
<dbReference type="FunFam" id="2.10.25.10:FF:000135">
    <property type="entry name" value="Laminin subunit beta 4"/>
    <property type="match status" value="1"/>
</dbReference>
<feature type="disulfide bond" evidence="11">
    <location>
        <begin position="886"/>
        <end position="903"/>
    </location>
</feature>
<dbReference type="CDD" id="cd00110">
    <property type="entry name" value="LamG"/>
    <property type="match status" value="1"/>
</dbReference>
<keyword evidence="7 12" id="KW-0175">Coiled coil</keyword>
<feature type="domain" description="Laminin EGF-like" evidence="15">
    <location>
        <begin position="528"/>
        <end position="577"/>
    </location>
</feature>
<feature type="domain" description="Laminin EGF-like" evidence="15">
    <location>
        <begin position="1291"/>
        <end position="1338"/>
    </location>
</feature>
<feature type="disulfide bond" evidence="11">
    <location>
        <begin position="552"/>
        <end position="561"/>
    </location>
</feature>
<dbReference type="SMART" id="SM00181">
    <property type="entry name" value="EGF"/>
    <property type="match status" value="10"/>
</dbReference>
<keyword evidence="3" id="KW-0272">Extracellular matrix</keyword>
<feature type="disulfide bond" evidence="11">
    <location>
        <begin position="884"/>
        <end position="896"/>
    </location>
</feature>
<feature type="disulfide bond" evidence="11">
    <location>
        <begin position="1312"/>
        <end position="1321"/>
    </location>
</feature>
<feature type="disulfide bond" evidence="11">
    <location>
        <begin position="905"/>
        <end position="914"/>
    </location>
</feature>
<evidence type="ECO:0000256" key="10">
    <source>
        <dbReference type="ARBA" id="ARBA00023292"/>
    </source>
</evidence>
<evidence type="ECO:0000256" key="3">
    <source>
        <dbReference type="ARBA" id="ARBA00022530"/>
    </source>
</evidence>
<dbReference type="PANTHER" id="PTHR10574">
    <property type="entry name" value="NETRIN/LAMININ-RELATED"/>
    <property type="match status" value="1"/>
</dbReference>
<keyword evidence="9" id="KW-0325">Glycoprotein</keyword>
<keyword evidence="6" id="KW-0084">Basement membrane</keyword>
<feature type="coiled-coil region" evidence="12">
    <location>
        <begin position="1476"/>
        <end position="1510"/>
    </location>
</feature>
<dbReference type="PRINTS" id="PR00011">
    <property type="entry name" value="EGFLAMININ"/>
</dbReference>
<feature type="domain" description="Laminin EGF-like" evidence="15">
    <location>
        <begin position="462"/>
        <end position="527"/>
    </location>
</feature>
<feature type="disulfide bond" evidence="11">
    <location>
        <begin position="857"/>
        <end position="866"/>
    </location>
</feature>
<evidence type="ECO:0000313" key="18">
    <source>
        <dbReference type="Proteomes" id="UP001519460"/>
    </source>
</evidence>
<evidence type="ECO:0000256" key="12">
    <source>
        <dbReference type="SAM" id="Coils"/>
    </source>
</evidence>
<dbReference type="SUPFAM" id="SSF57997">
    <property type="entry name" value="Tropomyosin"/>
    <property type="match status" value="1"/>
</dbReference>
<dbReference type="FunFam" id="2.10.25.10:FF:000090">
    <property type="entry name" value="laminin subunit alpha"/>
    <property type="match status" value="3"/>
</dbReference>
<dbReference type="PROSITE" id="PS51117">
    <property type="entry name" value="LAMININ_NTER"/>
    <property type="match status" value="1"/>
</dbReference>
<gene>
    <name evidence="17" type="ORF">BaRGS_00011927</name>
</gene>
<feature type="disulfide bond" evidence="11">
    <location>
        <begin position="742"/>
        <end position="754"/>
    </location>
</feature>
<evidence type="ECO:0000256" key="11">
    <source>
        <dbReference type="PROSITE-ProRule" id="PRU00460"/>
    </source>
</evidence>
<dbReference type="InterPro" id="IPR050440">
    <property type="entry name" value="Laminin/Netrin_ECM"/>
</dbReference>
<dbReference type="Gene3D" id="2.60.120.260">
    <property type="entry name" value="Galactose-binding domain-like"/>
    <property type="match status" value="1"/>
</dbReference>
<feature type="disulfide bond" evidence="11">
    <location>
        <begin position="838"/>
        <end position="855"/>
    </location>
</feature>
<dbReference type="FunFam" id="2.10.25.10:FF:000188">
    <property type="entry name" value="Laminin subunit gamma 2"/>
    <property type="match status" value="1"/>
</dbReference>
<comment type="caution">
    <text evidence="11">Lacks conserved residue(s) required for the propagation of feature annotation.</text>
</comment>
<organism evidence="17 18">
    <name type="scientific">Batillaria attramentaria</name>
    <dbReference type="NCBI Taxonomy" id="370345"/>
    <lineage>
        <taxon>Eukaryota</taxon>
        <taxon>Metazoa</taxon>
        <taxon>Spiralia</taxon>
        <taxon>Lophotrochozoa</taxon>
        <taxon>Mollusca</taxon>
        <taxon>Gastropoda</taxon>
        <taxon>Caenogastropoda</taxon>
        <taxon>Sorbeoconcha</taxon>
        <taxon>Cerithioidea</taxon>
        <taxon>Batillariidae</taxon>
        <taxon>Batillaria</taxon>
    </lineage>
</organism>
<feature type="domain" description="Laminin N-terminal" evidence="16">
    <location>
        <begin position="106"/>
        <end position="339"/>
    </location>
</feature>
<keyword evidence="10 11" id="KW-0424">Laminin EGF-like domain</keyword>
<feature type="non-terminal residue" evidence="17">
    <location>
        <position position="2112"/>
    </location>
</feature>
<evidence type="ECO:0000256" key="8">
    <source>
        <dbReference type="ARBA" id="ARBA00023157"/>
    </source>
</evidence>
<dbReference type="Gene3D" id="2.10.25.10">
    <property type="entry name" value="Laminin"/>
    <property type="match status" value="13"/>
</dbReference>
<evidence type="ECO:0000256" key="1">
    <source>
        <dbReference type="ARBA" id="ARBA00004302"/>
    </source>
</evidence>
<feature type="disulfide bond" evidence="11">
    <location>
        <begin position="744"/>
        <end position="761"/>
    </location>
</feature>
<feature type="domain" description="Laminin EGF-like" evidence="15">
    <location>
        <begin position="1091"/>
        <end position="1140"/>
    </location>
</feature>
<feature type="disulfide bond" evidence="11">
    <location>
        <begin position="1110"/>
        <end position="1119"/>
    </location>
</feature>
<feature type="region of interest" description="Disordered" evidence="13">
    <location>
        <begin position="36"/>
        <end position="58"/>
    </location>
</feature>
<dbReference type="InterPro" id="IPR000742">
    <property type="entry name" value="EGF"/>
</dbReference>
<dbReference type="FunFam" id="2.10.25.10:FF:000074">
    <property type="entry name" value="Laminin subunit alpha"/>
    <property type="match status" value="1"/>
</dbReference>
<accession>A0ABD0LDA6</accession>
<feature type="domain" description="Laminin EGF-like" evidence="15">
    <location>
        <begin position="1197"/>
        <end position="1243"/>
    </location>
</feature>
<dbReference type="FunFam" id="2.10.25.10:FF:000106">
    <property type="entry name" value="Heparan sulfate proteoglycan 2"/>
    <property type="match status" value="1"/>
</dbReference>
<dbReference type="SMART" id="SM00136">
    <property type="entry name" value="LamNT"/>
    <property type="match status" value="1"/>
</dbReference>
<feature type="disulfide bond" evidence="11">
    <location>
        <begin position="498"/>
        <end position="507"/>
    </location>
</feature>
<reference evidence="17 18" key="1">
    <citation type="journal article" date="2023" name="Sci. Data">
        <title>Genome assembly of the Korean intertidal mud-creeper Batillaria attramentaria.</title>
        <authorList>
            <person name="Patra A.K."/>
            <person name="Ho P.T."/>
            <person name="Jun S."/>
            <person name="Lee S.J."/>
            <person name="Kim Y."/>
            <person name="Won Y.J."/>
        </authorList>
    </citation>
    <scope>NUCLEOTIDE SEQUENCE [LARGE SCALE GENOMIC DNA]</scope>
    <source>
        <strain evidence="17">Wonlab-2016</strain>
    </source>
</reference>
<evidence type="ECO:0000259" key="14">
    <source>
        <dbReference type="PROSITE" id="PS50025"/>
    </source>
</evidence>
<evidence type="ECO:0000256" key="2">
    <source>
        <dbReference type="ARBA" id="ARBA00022525"/>
    </source>
</evidence>
<feature type="domain" description="Laminin EGF-like" evidence="15">
    <location>
        <begin position="836"/>
        <end position="883"/>
    </location>
</feature>
<dbReference type="InterPro" id="IPR002049">
    <property type="entry name" value="LE_dom"/>
</dbReference>
<dbReference type="Pfam" id="PF24973">
    <property type="entry name" value="EGF_LMN_ATRN"/>
    <property type="match status" value="2"/>
</dbReference>
<feature type="domain" description="Laminin EGF-like" evidence="15">
    <location>
        <begin position="1339"/>
        <end position="1388"/>
    </location>
</feature>
<dbReference type="InterPro" id="IPR008211">
    <property type="entry name" value="Laminin_N"/>
</dbReference>
<feature type="disulfide bond" evidence="11">
    <location>
        <begin position="1291"/>
        <end position="1303"/>
    </location>
</feature>
<evidence type="ECO:0000256" key="4">
    <source>
        <dbReference type="ARBA" id="ARBA00022729"/>
    </source>
</evidence>
<dbReference type="SUPFAM" id="SSF57196">
    <property type="entry name" value="EGF/Laminin"/>
    <property type="match status" value="13"/>
</dbReference>
<dbReference type="InterPro" id="IPR001791">
    <property type="entry name" value="Laminin_G"/>
</dbReference>
<feature type="disulfide bond" evidence="11">
    <location>
        <begin position="1216"/>
        <end position="1225"/>
    </location>
</feature>
<comment type="subcellular location">
    <subcellularLocation>
        <location evidence="1">Secreted</location>
        <location evidence="1">Extracellular space</location>
        <location evidence="1">Extracellular matrix</location>
        <location evidence="1">Basement membrane</location>
    </subcellularLocation>
</comment>
<feature type="domain" description="Laminin G" evidence="14">
    <location>
        <begin position="1973"/>
        <end position="2112"/>
    </location>
</feature>
<feature type="disulfide bond" evidence="11">
    <location>
        <begin position="1293"/>
        <end position="1310"/>
    </location>
</feature>
<keyword evidence="2" id="KW-0964">Secreted</keyword>
<dbReference type="InterPro" id="IPR056863">
    <property type="entry name" value="LMN_ATRN_NET-like_EGF"/>
</dbReference>
<feature type="domain" description="Laminin EGF-like" evidence="15">
    <location>
        <begin position="790"/>
        <end position="835"/>
    </location>
</feature>
<sequence>MALPTAAAWKKSVVVTKRPLCPKASLQVSSGEANTIGTWMHKNPRSGPSRQRPRASVHVSRKTGLPWRCGRVCRYRRMRTRLEEQTTAWREMPRSIHSLAYVIRRKKSLCLSMAWDVTGQMRQLAYAFAQIRAAVGQRAPIDRGGYSCDDIRQAVDDSAATYPSQLLVDGDQSTAWISASRIRVMTQGSLTPEQRSLRLEAVINIDLLQEFVAESITIRMGEGLTPQKVSIFRSLNGQDYVPWVYKVVEPDDCIQFFQWNVKPIPVSLADVICTEFAADAVSPGDVIEADFTTVPTGVQDWKRVRYIRLEFYDMKLTVFNFMGDKFNHYSVAELEVLAECPCNGHETGCDVNNVTGIYECVCGGNTKGRYCEMCQDFYNQYPFQYGVACKACFCNNHATVCYYDNTVAENKQSLNADGLKDGGGVCQDCQDNTAGINCELCAPFYYRPLNKLQGETDACQACNCSAAGSTINPNSNRLDCVMNSDVIAAGKAPGDCFCKLNVQGTKCDTCRPGFYNLRQDNALGCLSCACDVAGTMGGTQVCTPDTTGQCPCKEHVQGRQCDVCKDSYYSLQAANFQGKFWGVVLAGFYFPDLHAIHAEAENGRDVEWVSSPDRPGFFGNGYAVLQSQAVTVVVDFPGGTELSGQCVVVLRYQTTVQTTVTVAVSSPGTNSVTITSTATVYLDRVVTLPAEYLNSQSLLGDKYLEICDVISNNMQLGTSVEARCRQNVFSITMFHWGGPRACACDVEGSTSSECATYGGQCTCKPGVTGRRCDKCLPGFYQLTVTGCKPCDCRGTSQRCDDVTGQCPCPPNTIGRQCELCAVYHYGLDQITGCQPCSCDPLGSVSLQCNVTSGACLCKSGVGGLRCDECTDGYFALSASGCQPCTCNLAGSVNNSCNTTSGQCNCKSLTTGVLCDTCLPGSFHLAEGQEGGCLDCVCMGVASQCTSAPIFWQRVRMASVGETSALLAEESDSGLVAKLRLVDSTGNNSSTQSTPISSSGTVTLQAELDGLSELYWELPPQLTGDLSKLYGSDITFVTGYDVRGAGVPKNMSAVLFGVDGATYDRNLGQDCAAGYRRSGTEQHEYLGTCVPCQCNNHASTCDPLTGQCVGCRDHTTGSNCELCEAGYYGDATGGTASDCTMCPCFQPRVVNSTCEDQGSGVIVCLHCQQGYVGNLCDRCADFHYGNPQVILTGTCTPCDCNNNSDTCDITTGVCINCQNNTTGLHCENCMTGFYGNASAQDCQGSVYLSNNVCDHVTGQCACQAGVGGTTCDACLADYWGYSDGLNNGCQSCGCVVAGSASTQCGEVDGRCSCNANTLGNKCDTCETGYFGLPVQSCQTCGCDATGTVVDATLCDNVTGQCQCKPGVAGRQCDACQPLYTGFGQDGCTACGQCQTSLGTDIQSLVDMWSRDYNVTVSVAAVQELEPKLLEVQSRLNDTLNDLGLSGTDLTSLTSALAELSETQRLTRSNVTLLQGQVSATQTNVETLKRQADEEESRLAALLTESESALNQLVTSRQRFSALVVQMAANNQSAYLMLLNAVEVAAGLNFQSQLDTARAQLAAISSATYLTAMTDLVQKQSLAEDMETRVRARRDLVFSLANQVEQLKSQGNAVGPTQADAQTYKNQSLVEEQLVREQLSAAQEVLANTSATWQAALQIVQQAGRLIQGNAVTDAPAEYLPLPAGVSNWATGAASLRAQLDVAESSAQALTHNVTTAETTAQSLSVTAQLLNQTFRAVQPRGQEAVQAIQSFQVAMETLNSSLEVAQTAATTMEQVRADLASVSTDTLQQQATGLKNDSETLRAELNSLNYEPEVLQIDVNLARASLQQAMTNWGQVEGQLANLEVSAGELGASAASTTVTQQMTQAEDRANDAKTTADTVASYVTSQENTLTLREAQLDDQRNKSTQIVTLINSVEYNLDTYENSRRTIATQLRDVNSLASITGSTSQAIETTMSSIDTKLQQAQELLNRITLPVVFDGSSSLALDNPVTNKNEVYNDVTLTFRRDTGVNEGLLFLAEHTATGGELEIRLEEGKVVFEFNTNLDLVTITSPAYICDGCWARILASRYGNTGHLTVTLLATGGSVTRSQSGVTSSSLLLLNSPFFLAALPDNYT</sequence>
<evidence type="ECO:0000259" key="16">
    <source>
        <dbReference type="PROSITE" id="PS51117"/>
    </source>
</evidence>
<comment type="caution">
    <text evidence="17">The sequence shown here is derived from an EMBL/GenBank/DDBJ whole genome shotgun (WGS) entry which is preliminary data.</text>
</comment>
<dbReference type="Proteomes" id="UP001519460">
    <property type="component" value="Unassembled WGS sequence"/>
</dbReference>
<dbReference type="Pfam" id="PF00054">
    <property type="entry name" value="Laminin_G_1"/>
    <property type="match status" value="1"/>
</dbReference>
<dbReference type="InterPro" id="IPR013320">
    <property type="entry name" value="ConA-like_dom_sf"/>
</dbReference>
<dbReference type="Pfam" id="PF00053">
    <property type="entry name" value="EGF_laminin"/>
    <property type="match status" value="11"/>
</dbReference>